<accession>A0AAN8FSP8</accession>
<dbReference type="Proteomes" id="UP001331761">
    <property type="component" value="Unassembled WGS sequence"/>
</dbReference>
<gene>
    <name evidence="1" type="ORF">GCK32_000168</name>
</gene>
<proteinExistence type="predicted"/>
<organism evidence="1 2">
    <name type="scientific">Trichostrongylus colubriformis</name>
    <name type="common">Black scour worm</name>
    <dbReference type="NCBI Taxonomy" id="6319"/>
    <lineage>
        <taxon>Eukaryota</taxon>
        <taxon>Metazoa</taxon>
        <taxon>Ecdysozoa</taxon>
        <taxon>Nematoda</taxon>
        <taxon>Chromadorea</taxon>
        <taxon>Rhabditida</taxon>
        <taxon>Rhabditina</taxon>
        <taxon>Rhabditomorpha</taxon>
        <taxon>Strongyloidea</taxon>
        <taxon>Trichostrongylidae</taxon>
        <taxon>Trichostrongylus</taxon>
    </lineage>
</organism>
<name>A0AAN8FSP8_TRICO</name>
<reference evidence="1 2" key="1">
    <citation type="submission" date="2019-10" db="EMBL/GenBank/DDBJ databases">
        <title>Assembly and Annotation for the nematode Trichostrongylus colubriformis.</title>
        <authorList>
            <person name="Martin J."/>
        </authorList>
    </citation>
    <scope>NUCLEOTIDE SEQUENCE [LARGE SCALE GENOMIC DNA]</scope>
    <source>
        <strain evidence="1">G859</strain>
        <tissue evidence="1">Whole worm</tissue>
    </source>
</reference>
<dbReference type="AlphaFoldDB" id="A0AAN8FSP8"/>
<sequence length="112" mass="12941">MVTEVEAVVSSRPVTYQDENWQNQPLSRLFDFVQRDSITDYPFEYVQTSEGDETYHPPGGTLHLQTRLNLRAVLKLGTISRNLLDLVESSVPNKPSKNVMKFRWTRKEAQSL</sequence>
<keyword evidence="2" id="KW-1185">Reference proteome</keyword>
<evidence type="ECO:0000313" key="1">
    <source>
        <dbReference type="EMBL" id="KAK5980067.1"/>
    </source>
</evidence>
<protein>
    <submittedName>
        <fullName evidence="1">Uncharacterized protein</fullName>
    </submittedName>
</protein>
<comment type="caution">
    <text evidence="1">The sequence shown here is derived from an EMBL/GenBank/DDBJ whole genome shotgun (WGS) entry which is preliminary data.</text>
</comment>
<dbReference type="EMBL" id="WIXE01007861">
    <property type="protein sequence ID" value="KAK5980067.1"/>
    <property type="molecule type" value="Genomic_DNA"/>
</dbReference>
<evidence type="ECO:0000313" key="2">
    <source>
        <dbReference type="Proteomes" id="UP001331761"/>
    </source>
</evidence>